<dbReference type="Proteomes" id="UP000194236">
    <property type="component" value="Unassembled WGS sequence"/>
</dbReference>
<reference evidence="1 2" key="1">
    <citation type="submission" date="2017-03" db="EMBL/GenBank/DDBJ databases">
        <title>Genome Survey of Euroglyphus maynei.</title>
        <authorList>
            <person name="Arlian L.G."/>
            <person name="Morgan M.S."/>
            <person name="Rider S.D."/>
        </authorList>
    </citation>
    <scope>NUCLEOTIDE SEQUENCE [LARGE SCALE GENOMIC DNA]</scope>
    <source>
        <strain evidence="1">Arlian Lab</strain>
        <tissue evidence="1">Whole body</tissue>
    </source>
</reference>
<sequence length="103" mass="11965">MFYFQEADRQDDNDGQASLLYHALFQAKIAKLIQIYQIKLQTSRMHIIIIIKQTKYYLIFGYIKYLEIIKNLQINKLNNNDDDGGGGGSTILYSSYSTIFTQI</sequence>
<name>A0A1Y3BN36_EURMA</name>
<evidence type="ECO:0000313" key="2">
    <source>
        <dbReference type="Proteomes" id="UP000194236"/>
    </source>
</evidence>
<organism evidence="1 2">
    <name type="scientific">Euroglyphus maynei</name>
    <name type="common">Mayne's house dust mite</name>
    <dbReference type="NCBI Taxonomy" id="6958"/>
    <lineage>
        <taxon>Eukaryota</taxon>
        <taxon>Metazoa</taxon>
        <taxon>Ecdysozoa</taxon>
        <taxon>Arthropoda</taxon>
        <taxon>Chelicerata</taxon>
        <taxon>Arachnida</taxon>
        <taxon>Acari</taxon>
        <taxon>Acariformes</taxon>
        <taxon>Sarcoptiformes</taxon>
        <taxon>Astigmata</taxon>
        <taxon>Psoroptidia</taxon>
        <taxon>Analgoidea</taxon>
        <taxon>Pyroglyphidae</taxon>
        <taxon>Pyroglyphinae</taxon>
        <taxon>Euroglyphus</taxon>
    </lineage>
</organism>
<dbReference type="EMBL" id="MUJZ01013742">
    <property type="protein sequence ID" value="OTF81414.1"/>
    <property type="molecule type" value="Genomic_DNA"/>
</dbReference>
<comment type="caution">
    <text evidence="1">The sequence shown here is derived from an EMBL/GenBank/DDBJ whole genome shotgun (WGS) entry which is preliminary data.</text>
</comment>
<evidence type="ECO:0000313" key="1">
    <source>
        <dbReference type="EMBL" id="OTF81414.1"/>
    </source>
</evidence>
<proteinExistence type="predicted"/>
<gene>
    <name evidence="1" type="ORF">BLA29_007523</name>
</gene>
<protein>
    <submittedName>
        <fullName evidence="1">Uncharacterized protein</fullName>
    </submittedName>
</protein>
<dbReference type="AlphaFoldDB" id="A0A1Y3BN36"/>
<keyword evidence="2" id="KW-1185">Reference proteome</keyword>
<accession>A0A1Y3BN36</accession>